<evidence type="ECO:0000256" key="1">
    <source>
        <dbReference type="ARBA" id="ARBA00022884"/>
    </source>
</evidence>
<sequence length="356" mass="39520">MARRLYLGRLPPDARAEDVSKFFDGYGRIVDCRVMTGFGFVEFESSRDAEDALHHFNGKAFMGTNIVVEFAKESRPRRDRDVYEADRAPRARRPPGFRLVVSGISRDTSWQDLKDFGREAGSVSYADIDRDNAGEGILEYLSRDDAERAVKELDGKDLRGQPVRVSLDEGKGVTTAIAMIVTVEMTVTIGMIVPLTTDANAPVHLHVVPILTTVVPGLLPRTKGRSMIEGLWVTMIDGTMTVEEAMMTEEHLTLIMTAVGTMTDVGTTAGEMRRTIAWRSDLQDTPMEIVAGHVDFLLGSPHARGVLARAQSGSSGFGTVIFPFVKHALLTLDRVEWVSQKKLVENRCWWTCFLLD</sequence>
<proteinExistence type="predicted"/>
<dbReference type="PANTHER" id="PTHR23003:SF51">
    <property type="entry name" value="SERINE-ARGININE PROTEIN 55"/>
    <property type="match status" value="1"/>
</dbReference>
<keyword evidence="1 2" id="KW-0694">RNA-binding</keyword>
<reference evidence="5" key="1">
    <citation type="submission" date="2024-04" db="EMBL/GenBank/DDBJ databases">
        <authorList>
            <person name="Shaw F."/>
            <person name="Minotto A."/>
        </authorList>
    </citation>
    <scope>NUCLEOTIDE SEQUENCE [LARGE SCALE GENOMIC DNA]</scope>
</reference>
<evidence type="ECO:0000259" key="3">
    <source>
        <dbReference type="PROSITE" id="PS50102"/>
    </source>
</evidence>
<dbReference type="Gene3D" id="3.30.70.330">
    <property type="match status" value="2"/>
</dbReference>
<dbReference type="InterPro" id="IPR050374">
    <property type="entry name" value="RRT5_SRSF_SR"/>
</dbReference>
<dbReference type="Proteomes" id="UP001497453">
    <property type="component" value="Chromosome 3"/>
</dbReference>
<dbReference type="InterPro" id="IPR000504">
    <property type="entry name" value="RRM_dom"/>
</dbReference>
<dbReference type="InterPro" id="IPR012677">
    <property type="entry name" value="Nucleotide-bd_a/b_plait_sf"/>
</dbReference>
<dbReference type="PROSITE" id="PS50102">
    <property type="entry name" value="RRM"/>
    <property type="match status" value="2"/>
</dbReference>
<feature type="domain" description="RRM" evidence="3">
    <location>
        <begin position="97"/>
        <end position="170"/>
    </location>
</feature>
<accession>A0ABP1DEY6</accession>
<evidence type="ECO:0000313" key="4">
    <source>
        <dbReference type="EMBL" id="CAL1705712.1"/>
    </source>
</evidence>
<feature type="domain" description="RRM" evidence="3">
    <location>
        <begin position="3"/>
        <end position="73"/>
    </location>
</feature>
<dbReference type="Pfam" id="PF00076">
    <property type="entry name" value="RRM_1"/>
    <property type="match status" value="2"/>
</dbReference>
<evidence type="ECO:0000313" key="5">
    <source>
        <dbReference type="Proteomes" id="UP001497453"/>
    </source>
</evidence>
<dbReference type="CDD" id="cd12339">
    <property type="entry name" value="RRM2_SRSF1_4_like"/>
    <property type="match status" value="1"/>
</dbReference>
<dbReference type="InterPro" id="IPR035979">
    <property type="entry name" value="RBD_domain_sf"/>
</dbReference>
<keyword evidence="5" id="KW-1185">Reference proteome</keyword>
<evidence type="ECO:0000256" key="2">
    <source>
        <dbReference type="PROSITE-ProRule" id="PRU00176"/>
    </source>
</evidence>
<protein>
    <recommendedName>
        <fullName evidence="3">RRM domain-containing protein</fullName>
    </recommendedName>
</protein>
<dbReference type="SMART" id="SM00360">
    <property type="entry name" value="RRM"/>
    <property type="match status" value="2"/>
</dbReference>
<gene>
    <name evidence="4" type="ORF">GFSPODELE1_LOCUS5546</name>
</gene>
<dbReference type="EMBL" id="OZ037946">
    <property type="protein sequence ID" value="CAL1705712.1"/>
    <property type="molecule type" value="Genomic_DNA"/>
</dbReference>
<dbReference type="PANTHER" id="PTHR23003">
    <property type="entry name" value="RNA RECOGNITION MOTIF RRM DOMAIN CONTAINING PROTEIN"/>
    <property type="match status" value="1"/>
</dbReference>
<dbReference type="SUPFAM" id="SSF54928">
    <property type="entry name" value="RNA-binding domain, RBD"/>
    <property type="match status" value="1"/>
</dbReference>
<name>A0ABP1DEY6_9APHY</name>
<organism evidence="4 5">
    <name type="scientific">Somion occarium</name>
    <dbReference type="NCBI Taxonomy" id="3059160"/>
    <lineage>
        <taxon>Eukaryota</taxon>
        <taxon>Fungi</taxon>
        <taxon>Dikarya</taxon>
        <taxon>Basidiomycota</taxon>
        <taxon>Agaricomycotina</taxon>
        <taxon>Agaricomycetes</taxon>
        <taxon>Polyporales</taxon>
        <taxon>Cerrenaceae</taxon>
        <taxon>Somion</taxon>
    </lineage>
</organism>